<reference evidence="1" key="1">
    <citation type="submission" date="2020-03" db="EMBL/GenBank/DDBJ databases">
        <title>The deep terrestrial virosphere.</title>
        <authorList>
            <person name="Holmfeldt K."/>
            <person name="Nilsson E."/>
            <person name="Simone D."/>
            <person name="Lopez-Fernandez M."/>
            <person name="Wu X."/>
            <person name="de Brujin I."/>
            <person name="Lundin D."/>
            <person name="Andersson A."/>
            <person name="Bertilsson S."/>
            <person name="Dopson M."/>
        </authorList>
    </citation>
    <scope>NUCLEOTIDE SEQUENCE</scope>
    <source>
        <strain evidence="1">TM448B02886</strain>
    </source>
</reference>
<gene>
    <name evidence="1" type="ORF">TM448B02886_0008</name>
</gene>
<accession>A0A6M3XVP5</accession>
<name>A0A6M3XVP5_9ZZZZ</name>
<sequence length="81" mass="8861">MIAARKLVGGLRDAVPAISRERIILGGALIPCLKRRSALIAIRHMRGARIVHLAVGWSKDFVHLNAITKTSMVGRLLRLLA</sequence>
<protein>
    <submittedName>
        <fullName evidence="1">Uncharacterized protein</fullName>
    </submittedName>
</protein>
<dbReference type="EMBL" id="MT144970">
    <property type="protein sequence ID" value="QJI02029.1"/>
    <property type="molecule type" value="Genomic_DNA"/>
</dbReference>
<proteinExistence type="predicted"/>
<dbReference type="AlphaFoldDB" id="A0A6M3XVP5"/>
<evidence type="ECO:0000313" key="1">
    <source>
        <dbReference type="EMBL" id="QJI02029.1"/>
    </source>
</evidence>
<organism evidence="1">
    <name type="scientific">viral metagenome</name>
    <dbReference type="NCBI Taxonomy" id="1070528"/>
    <lineage>
        <taxon>unclassified sequences</taxon>
        <taxon>metagenomes</taxon>
        <taxon>organismal metagenomes</taxon>
    </lineage>
</organism>